<evidence type="ECO:0000256" key="7">
    <source>
        <dbReference type="ARBA" id="ARBA00047820"/>
    </source>
</evidence>
<evidence type="ECO:0000256" key="6">
    <source>
        <dbReference type="ARBA" id="ARBA00032535"/>
    </source>
</evidence>
<dbReference type="EC" id="3.6.1.1" evidence="2"/>
<evidence type="ECO:0000256" key="3">
    <source>
        <dbReference type="ARBA" id="ARBA00022723"/>
    </source>
</evidence>
<dbReference type="GO" id="GO:0004427">
    <property type="term" value="F:inorganic diphosphate phosphatase activity"/>
    <property type="evidence" value="ECO:0007669"/>
    <property type="project" value="UniProtKB-EC"/>
</dbReference>
<dbReference type="HOGENOM" id="CLU_025243_0_1_2"/>
<keyword evidence="10" id="KW-1185">Reference proteome</keyword>
<dbReference type="Proteomes" id="UP000001107">
    <property type="component" value="Chromosome"/>
</dbReference>
<dbReference type="Gene3D" id="3.10.310.20">
    <property type="entry name" value="DHHA2 domain"/>
    <property type="match status" value="1"/>
</dbReference>
<feature type="domain" description="DHHA2" evidence="8">
    <location>
        <begin position="180"/>
        <end position="305"/>
    </location>
</feature>
<dbReference type="FunFam" id="3.90.1640.10:FF:000001">
    <property type="entry name" value="Probable manganese-dependent inorganic pyrophosphatase"/>
    <property type="match status" value="1"/>
</dbReference>
<gene>
    <name evidence="9" type="ordered locus">Mevan_1233</name>
</gene>
<evidence type="ECO:0000313" key="10">
    <source>
        <dbReference type="Proteomes" id="UP000001107"/>
    </source>
</evidence>
<evidence type="ECO:0000259" key="8">
    <source>
        <dbReference type="SMART" id="SM01131"/>
    </source>
</evidence>
<sequence>MRYVVGHKNPDSDSICSAIALAYFLDAFPARLGELNPESQFILKKFGIMEPELIKSAEGKELYLVDHSEKSQSLDNLENGKLLGIIDHHKIGITTSEPIIYISKPIGSTASVISELYFRGIMDYIGGKNKELKEDIAGVLLSAILSDTLLFKSPTATPLDRELAEKLAKIANISDIKAYGMEMLTAKSTIGKLGPLEILNIDYKDFEMNGKKIGIGQAEMIDIKEIASKKDAIQNLIDEKVSLENYDMILFLATDIMREGSEVLVAGNKEAFKEIFSVNLNGKSIFIDGMMSRKKQVVPNLQKYYDGHQ</sequence>
<dbReference type="InterPro" id="IPR001667">
    <property type="entry name" value="DDH_dom"/>
</dbReference>
<keyword evidence="5" id="KW-0464">Manganese</keyword>
<dbReference type="OrthoDB" id="114945at2157"/>
<dbReference type="KEGG" id="mvn:Mevan_1233"/>
<dbReference type="GeneID" id="5326086"/>
<name>A6URK9_METVS</name>
<evidence type="ECO:0000256" key="5">
    <source>
        <dbReference type="ARBA" id="ARBA00023211"/>
    </source>
</evidence>
<accession>A6URK9</accession>
<protein>
    <recommendedName>
        <fullName evidence="2">inorganic diphosphatase</fullName>
        <ecNumber evidence="2">3.6.1.1</ecNumber>
    </recommendedName>
    <alternativeName>
        <fullName evidence="6">Pyrophosphate phospho-hydrolase</fullName>
    </alternativeName>
</protein>
<dbReference type="InterPro" id="IPR038763">
    <property type="entry name" value="DHH_sf"/>
</dbReference>
<dbReference type="RefSeq" id="WP_012066046.1">
    <property type="nucleotide sequence ID" value="NC_009634.1"/>
</dbReference>
<dbReference type="Pfam" id="PF02833">
    <property type="entry name" value="DHHA2"/>
    <property type="match status" value="1"/>
</dbReference>
<evidence type="ECO:0000313" key="9">
    <source>
        <dbReference type="EMBL" id="ABR55131.1"/>
    </source>
</evidence>
<reference evidence="9" key="1">
    <citation type="submission" date="2007-06" db="EMBL/GenBank/DDBJ databases">
        <title>Complete sequence of Methanococcus vannielii SB.</title>
        <authorList>
            <consortium name="US DOE Joint Genome Institute"/>
            <person name="Copeland A."/>
            <person name="Lucas S."/>
            <person name="Lapidus A."/>
            <person name="Barry K."/>
            <person name="Glavina del Rio T."/>
            <person name="Dalin E."/>
            <person name="Tice H."/>
            <person name="Pitluck S."/>
            <person name="Chain P."/>
            <person name="Malfatti S."/>
            <person name="Shin M."/>
            <person name="Vergez L."/>
            <person name="Schmutz J."/>
            <person name="Larimer F."/>
            <person name="Land M."/>
            <person name="Hauser L."/>
            <person name="Kyrpides N."/>
            <person name="Anderson I."/>
            <person name="Sieprawska-Lupa M."/>
            <person name="Whitman W.B."/>
            <person name="Richardson P."/>
        </authorList>
    </citation>
    <scope>NUCLEOTIDE SEQUENCE [LARGE SCALE GENOMIC DNA]</scope>
    <source>
        <strain evidence="9">SB</strain>
    </source>
</reference>
<dbReference type="InterPro" id="IPR038222">
    <property type="entry name" value="DHHA2_dom_sf"/>
</dbReference>
<evidence type="ECO:0000256" key="1">
    <source>
        <dbReference type="ARBA" id="ARBA00001936"/>
    </source>
</evidence>
<dbReference type="SUPFAM" id="SSF64182">
    <property type="entry name" value="DHH phosphoesterases"/>
    <property type="match status" value="1"/>
</dbReference>
<dbReference type="GO" id="GO:0005737">
    <property type="term" value="C:cytoplasm"/>
    <property type="evidence" value="ECO:0007669"/>
    <property type="project" value="InterPro"/>
</dbReference>
<dbReference type="InterPro" id="IPR004097">
    <property type="entry name" value="DHHA2"/>
</dbReference>
<dbReference type="AlphaFoldDB" id="A6URK9"/>
<dbReference type="eggNOG" id="arCOG01567">
    <property type="taxonomic scope" value="Archaea"/>
</dbReference>
<dbReference type="EMBL" id="CP000742">
    <property type="protein sequence ID" value="ABR55131.1"/>
    <property type="molecule type" value="Genomic_DNA"/>
</dbReference>
<comment type="cofactor">
    <cofactor evidence="1">
        <name>Mn(2+)</name>
        <dbReference type="ChEBI" id="CHEBI:29035"/>
    </cofactor>
</comment>
<dbReference type="PANTHER" id="PTHR12112">
    <property type="entry name" value="BNIP - RELATED"/>
    <property type="match status" value="1"/>
</dbReference>
<proteinExistence type="predicted"/>
<keyword evidence="4 9" id="KW-0378">Hydrolase</keyword>
<dbReference type="PANTHER" id="PTHR12112:SF22">
    <property type="entry name" value="MANGANESE-DEPENDENT INORGANIC PYROPHOSPHATASE-RELATED"/>
    <property type="match status" value="1"/>
</dbReference>
<dbReference type="Gene3D" id="3.90.1640.10">
    <property type="entry name" value="inorganic pyrophosphatase (n-terminal core)"/>
    <property type="match status" value="1"/>
</dbReference>
<evidence type="ECO:0000256" key="2">
    <source>
        <dbReference type="ARBA" id="ARBA00012146"/>
    </source>
</evidence>
<dbReference type="SMART" id="SM01131">
    <property type="entry name" value="DHHA2"/>
    <property type="match status" value="1"/>
</dbReference>
<comment type="catalytic activity">
    <reaction evidence="7">
        <text>diphosphate + H2O = 2 phosphate + H(+)</text>
        <dbReference type="Rhea" id="RHEA:24576"/>
        <dbReference type="ChEBI" id="CHEBI:15377"/>
        <dbReference type="ChEBI" id="CHEBI:15378"/>
        <dbReference type="ChEBI" id="CHEBI:33019"/>
        <dbReference type="ChEBI" id="CHEBI:43474"/>
        <dbReference type="EC" id="3.6.1.1"/>
    </reaction>
</comment>
<organism evidence="9 10">
    <name type="scientific">Methanococcus vannielii (strain ATCC 35089 / DSM 1224 / JCM 13029 / OCM 148 / SB)</name>
    <dbReference type="NCBI Taxonomy" id="406327"/>
    <lineage>
        <taxon>Archaea</taxon>
        <taxon>Methanobacteriati</taxon>
        <taxon>Methanobacteriota</taxon>
        <taxon>Methanomada group</taxon>
        <taxon>Methanococci</taxon>
        <taxon>Methanococcales</taxon>
        <taxon>Methanococcaceae</taxon>
        <taxon>Methanococcus</taxon>
    </lineage>
</organism>
<evidence type="ECO:0000256" key="4">
    <source>
        <dbReference type="ARBA" id="ARBA00022801"/>
    </source>
</evidence>
<dbReference type="NCBIfam" id="NF003877">
    <property type="entry name" value="PRK05427.1"/>
    <property type="match status" value="1"/>
</dbReference>
<dbReference type="Pfam" id="PF01368">
    <property type="entry name" value="DHH"/>
    <property type="match status" value="1"/>
</dbReference>
<dbReference type="STRING" id="406327.Mevan_1233"/>
<dbReference type="GO" id="GO:0046872">
    <property type="term" value="F:metal ion binding"/>
    <property type="evidence" value="ECO:0007669"/>
    <property type="project" value="UniProtKB-KW"/>
</dbReference>
<keyword evidence="3" id="KW-0479">Metal-binding</keyword>